<protein>
    <submittedName>
        <fullName evidence="2">SDR family oxidoreductase</fullName>
    </submittedName>
</protein>
<dbReference type="SUPFAM" id="SSF51735">
    <property type="entry name" value="NAD(P)-binding Rossmann-fold domains"/>
    <property type="match status" value="1"/>
</dbReference>
<name>A0ABT6ZZE7_9ACTN</name>
<proteinExistence type="predicted"/>
<dbReference type="PANTHER" id="PTHR43000">
    <property type="entry name" value="DTDP-D-GLUCOSE 4,6-DEHYDRATASE-RELATED"/>
    <property type="match status" value="1"/>
</dbReference>
<sequence>MSILVTGATGFVGCRLLRELLARPSDEPVTVLGRGSEESLRTRTEAAVTWLDAPPLPAGALTRLRYVSGDITEPGLGLSADAHARATDALTQIWHSAALLSLDGDPVPVYRANVLGTRHLLELADHAPDAQLVHISTIAVAGRRLTGHVQEDDLYEDAGFQVPYEEAKYTAETMVHAWARGTRRPVAIMRPGILVTDRPVPPGLPSQPLDHLVRAVDAGARALSMRDKGQTLLRALKRGRGDTLRLRAAIDPGGTLNLLQADYAAQAMVRAAEFLRGTPSLRTLHVTHPQNTATATAAGALERRFPGAALVPVPELTDPTPAEALIAGQTRLLGYFAQRRTYDRAHLLEAIGDLPDPKPIDEDYLVRALQDPRAESQ</sequence>
<reference evidence="2 3" key="1">
    <citation type="submission" date="2023-05" db="EMBL/GenBank/DDBJ databases">
        <title>Streptantibioticus silvisoli sp. nov., acidotolerant actinomycetes 1 from pine litter.</title>
        <authorList>
            <person name="Swiecimska M."/>
            <person name="Golinska P."/>
            <person name="Sangal V."/>
            <person name="Wachnowicz B."/>
            <person name="Goodfellow M."/>
        </authorList>
    </citation>
    <scope>NUCLEOTIDE SEQUENCE [LARGE SCALE GENOMIC DNA]</scope>
    <source>
        <strain evidence="2 3">DSM 42109</strain>
    </source>
</reference>
<organism evidence="2 3">
    <name type="scientific">Streptomyces iconiensis</name>
    <dbReference type="NCBI Taxonomy" id="1384038"/>
    <lineage>
        <taxon>Bacteria</taxon>
        <taxon>Bacillati</taxon>
        <taxon>Actinomycetota</taxon>
        <taxon>Actinomycetes</taxon>
        <taxon>Kitasatosporales</taxon>
        <taxon>Streptomycetaceae</taxon>
        <taxon>Streptomyces</taxon>
    </lineage>
</organism>
<dbReference type="EMBL" id="JANCPR020000019">
    <property type="protein sequence ID" value="MDJ1134232.1"/>
    <property type="molecule type" value="Genomic_DNA"/>
</dbReference>
<evidence type="ECO:0000313" key="2">
    <source>
        <dbReference type="EMBL" id="MDJ1134232.1"/>
    </source>
</evidence>
<evidence type="ECO:0000259" key="1">
    <source>
        <dbReference type="Pfam" id="PF07993"/>
    </source>
</evidence>
<accession>A0ABT6ZZE7</accession>
<feature type="domain" description="Thioester reductase (TE)" evidence="1">
    <location>
        <begin position="5"/>
        <end position="201"/>
    </location>
</feature>
<keyword evidence="3" id="KW-1185">Reference proteome</keyword>
<evidence type="ECO:0000313" key="3">
    <source>
        <dbReference type="Proteomes" id="UP001214441"/>
    </source>
</evidence>
<dbReference type="RefSeq" id="WP_274045883.1">
    <property type="nucleotide sequence ID" value="NZ_JANCPR020000019.1"/>
</dbReference>
<dbReference type="Pfam" id="PF07993">
    <property type="entry name" value="NAD_binding_4"/>
    <property type="match status" value="1"/>
</dbReference>
<dbReference type="Gene3D" id="3.40.50.720">
    <property type="entry name" value="NAD(P)-binding Rossmann-like Domain"/>
    <property type="match status" value="1"/>
</dbReference>
<comment type="caution">
    <text evidence="2">The sequence shown here is derived from an EMBL/GenBank/DDBJ whole genome shotgun (WGS) entry which is preliminary data.</text>
</comment>
<dbReference type="InterPro" id="IPR036291">
    <property type="entry name" value="NAD(P)-bd_dom_sf"/>
</dbReference>
<dbReference type="Proteomes" id="UP001214441">
    <property type="component" value="Unassembled WGS sequence"/>
</dbReference>
<dbReference type="InterPro" id="IPR013120">
    <property type="entry name" value="FAR_NAD-bd"/>
</dbReference>
<gene>
    <name evidence="2" type="ORF">NMN56_020155</name>
</gene>